<protein>
    <recommendedName>
        <fullName evidence="4">DUF3575 domain-containing protein</fullName>
    </recommendedName>
</protein>
<feature type="signal peptide" evidence="1">
    <location>
        <begin position="1"/>
        <end position="20"/>
    </location>
</feature>
<sequence>MKYLLLILVALGLGSCTVYAPMQCAAPNIRDKGEVEVAATLNANFRAEGAVTYSPVKHVLVRAAGGFRNNFPGDTATDTTFFRIRQYEVAAGGYWCPQPHLVVGILGGYGQAHNRRGFVGSNGWFGPDLTIDERWRIYDARYHTIFGEGFAVYQGRVLGGGGALRITDVQFDELTNRDIPVGLGSMLRVEPMGFIRFNATKSAGNFLYVQIASGVSWTSDNGRRGDVHVENVREGNLKVAVSLLFYPHQLWR</sequence>
<name>A0ABT9BJR1_9BACT</name>
<dbReference type="Proteomes" id="UP001176429">
    <property type="component" value="Unassembled WGS sequence"/>
</dbReference>
<dbReference type="RefSeq" id="WP_305008672.1">
    <property type="nucleotide sequence ID" value="NZ_JAUQSY010000018.1"/>
</dbReference>
<evidence type="ECO:0000313" key="2">
    <source>
        <dbReference type="EMBL" id="MDO7877242.1"/>
    </source>
</evidence>
<evidence type="ECO:0000256" key="1">
    <source>
        <dbReference type="SAM" id="SignalP"/>
    </source>
</evidence>
<dbReference type="EMBL" id="JAUQSY010000018">
    <property type="protein sequence ID" value="MDO7877242.1"/>
    <property type="molecule type" value="Genomic_DNA"/>
</dbReference>
<comment type="caution">
    <text evidence="2">The sequence shown here is derived from an EMBL/GenBank/DDBJ whole genome shotgun (WGS) entry which is preliminary data.</text>
</comment>
<feature type="chain" id="PRO_5045330124" description="DUF3575 domain-containing protein" evidence="1">
    <location>
        <begin position="21"/>
        <end position="252"/>
    </location>
</feature>
<organism evidence="2 3">
    <name type="scientific">Hymenobacter aranciens</name>
    <dbReference type="NCBI Taxonomy" id="3063996"/>
    <lineage>
        <taxon>Bacteria</taxon>
        <taxon>Pseudomonadati</taxon>
        <taxon>Bacteroidota</taxon>
        <taxon>Cytophagia</taxon>
        <taxon>Cytophagales</taxon>
        <taxon>Hymenobacteraceae</taxon>
        <taxon>Hymenobacter</taxon>
    </lineage>
</organism>
<evidence type="ECO:0008006" key="4">
    <source>
        <dbReference type="Google" id="ProtNLM"/>
    </source>
</evidence>
<accession>A0ABT9BJR1</accession>
<dbReference type="PROSITE" id="PS51257">
    <property type="entry name" value="PROKAR_LIPOPROTEIN"/>
    <property type="match status" value="1"/>
</dbReference>
<keyword evidence="1" id="KW-0732">Signal</keyword>
<evidence type="ECO:0000313" key="3">
    <source>
        <dbReference type="Proteomes" id="UP001176429"/>
    </source>
</evidence>
<proteinExistence type="predicted"/>
<gene>
    <name evidence="2" type="ORF">Q5H93_21025</name>
</gene>
<keyword evidence="3" id="KW-1185">Reference proteome</keyword>
<reference evidence="2" key="1">
    <citation type="submission" date="2023-07" db="EMBL/GenBank/DDBJ databases">
        <authorList>
            <person name="Kim M.K."/>
        </authorList>
    </citation>
    <scope>NUCLEOTIDE SEQUENCE</scope>
    <source>
        <strain evidence="2">ASUV-10-1</strain>
    </source>
</reference>